<reference evidence="2" key="1">
    <citation type="journal article" date="2019" name="Int. J. Syst. Evol. Microbiol.">
        <title>The Global Catalogue of Microorganisms (GCM) 10K type strain sequencing project: providing services to taxonomists for standard genome sequencing and annotation.</title>
        <authorList>
            <consortium name="The Broad Institute Genomics Platform"/>
            <consortium name="The Broad Institute Genome Sequencing Center for Infectious Disease"/>
            <person name="Wu L."/>
            <person name="Ma J."/>
        </authorList>
    </citation>
    <scope>NUCLEOTIDE SEQUENCE [LARGE SCALE GENOMIC DNA]</scope>
    <source>
        <strain evidence="2">CGMCC 1.3685</strain>
    </source>
</reference>
<dbReference type="Pfam" id="PF13822">
    <property type="entry name" value="ACC_epsilon"/>
    <property type="match status" value="1"/>
</dbReference>
<evidence type="ECO:0008006" key="3">
    <source>
        <dbReference type="Google" id="ProtNLM"/>
    </source>
</evidence>
<dbReference type="InterPro" id="IPR032716">
    <property type="entry name" value="ACC_epsilon"/>
</dbReference>
<evidence type="ECO:0000313" key="1">
    <source>
        <dbReference type="EMBL" id="GGJ55146.1"/>
    </source>
</evidence>
<name>A0ABQ2DF60_9MICC</name>
<sequence>MTEQSNAPAAAQIQVTKGKPTAEELAAVTALLTAMGSATSEEIEVPAVPERMTRLRKRRALSPRLGWSLGRR</sequence>
<accession>A0ABQ2DF60</accession>
<dbReference type="EMBL" id="BMKX01000002">
    <property type="protein sequence ID" value="GGJ55146.1"/>
    <property type="molecule type" value="Genomic_DNA"/>
</dbReference>
<proteinExistence type="predicted"/>
<organism evidence="1 2">
    <name type="scientific">Glutamicibacter ardleyensis</name>
    <dbReference type="NCBI Taxonomy" id="225894"/>
    <lineage>
        <taxon>Bacteria</taxon>
        <taxon>Bacillati</taxon>
        <taxon>Actinomycetota</taxon>
        <taxon>Actinomycetes</taxon>
        <taxon>Micrococcales</taxon>
        <taxon>Micrococcaceae</taxon>
        <taxon>Glutamicibacter</taxon>
    </lineage>
</organism>
<comment type="caution">
    <text evidence="1">The sequence shown here is derived from an EMBL/GenBank/DDBJ whole genome shotgun (WGS) entry which is preliminary data.</text>
</comment>
<dbReference type="RefSeq" id="WP_188684458.1">
    <property type="nucleotide sequence ID" value="NZ_BMKX01000002.1"/>
</dbReference>
<evidence type="ECO:0000313" key="2">
    <source>
        <dbReference type="Proteomes" id="UP000606115"/>
    </source>
</evidence>
<dbReference type="GeneID" id="303303616"/>
<gene>
    <name evidence="1" type="ORF">GCM10007173_12350</name>
</gene>
<keyword evidence="2" id="KW-1185">Reference proteome</keyword>
<dbReference type="Proteomes" id="UP000606115">
    <property type="component" value="Unassembled WGS sequence"/>
</dbReference>
<protein>
    <recommendedName>
        <fullName evidence="3">Acyl-CoA carboxylase subunit epsilon</fullName>
    </recommendedName>
</protein>